<dbReference type="InterPro" id="IPR014017">
    <property type="entry name" value="DNA_helicase_UvrD-like_C"/>
</dbReference>
<evidence type="ECO:0000256" key="1">
    <source>
        <dbReference type="ARBA" id="ARBA00009922"/>
    </source>
</evidence>
<dbReference type="GO" id="GO:0005829">
    <property type="term" value="C:cytosol"/>
    <property type="evidence" value="ECO:0007669"/>
    <property type="project" value="TreeGrafter"/>
</dbReference>
<keyword evidence="6" id="KW-0413">Isomerase</keyword>
<dbReference type="GO" id="GO:0003677">
    <property type="term" value="F:DNA binding"/>
    <property type="evidence" value="ECO:0007669"/>
    <property type="project" value="InterPro"/>
</dbReference>
<comment type="catalytic activity">
    <reaction evidence="7">
        <text>Couples ATP hydrolysis with the unwinding of duplex DNA by translocating in the 3'-5' direction.</text>
        <dbReference type="EC" id="5.6.2.4"/>
    </reaction>
</comment>
<dbReference type="InterPro" id="IPR014016">
    <property type="entry name" value="UvrD-like_ATP-bd"/>
</dbReference>
<keyword evidence="3 10" id="KW-0378">Hydrolase</keyword>
<dbReference type="InterPro" id="IPR013986">
    <property type="entry name" value="DExx_box_DNA_helicase_dom_sf"/>
</dbReference>
<evidence type="ECO:0000313" key="14">
    <source>
        <dbReference type="Proteomes" id="UP000290218"/>
    </source>
</evidence>
<keyword evidence="4 10" id="KW-0347">Helicase</keyword>
<dbReference type="Gene3D" id="1.10.10.160">
    <property type="match status" value="1"/>
</dbReference>
<evidence type="ECO:0000256" key="7">
    <source>
        <dbReference type="ARBA" id="ARBA00034617"/>
    </source>
</evidence>
<comment type="caution">
    <text evidence="13">The sequence shown here is derived from an EMBL/GenBank/DDBJ whole genome shotgun (WGS) entry which is preliminary data.</text>
</comment>
<dbReference type="InterPro" id="IPR027417">
    <property type="entry name" value="P-loop_NTPase"/>
</dbReference>
<dbReference type="InterPro" id="IPR000212">
    <property type="entry name" value="DNA_helicase_UvrD/REP"/>
</dbReference>
<gene>
    <name evidence="13" type="ORF">ESB00_03535</name>
</gene>
<comment type="catalytic activity">
    <reaction evidence="9">
        <text>ATP + H2O = ADP + phosphate + H(+)</text>
        <dbReference type="Rhea" id="RHEA:13065"/>
        <dbReference type="ChEBI" id="CHEBI:15377"/>
        <dbReference type="ChEBI" id="CHEBI:15378"/>
        <dbReference type="ChEBI" id="CHEBI:30616"/>
        <dbReference type="ChEBI" id="CHEBI:43474"/>
        <dbReference type="ChEBI" id="CHEBI:456216"/>
        <dbReference type="EC" id="5.6.2.4"/>
    </reaction>
</comment>
<dbReference type="Gene3D" id="1.10.486.10">
    <property type="entry name" value="PCRA, domain 4"/>
    <property type="match status" value="1"/>
</dbReference>
<dbReference type="CDD" id="cd18807">
    <property type="entry name" value="SF1_C_UvrD"/>
    <property type="match status" value="1"/>
</dbReference>
<dbReference type="Proteomes" id="UP000290218">
    <property type="component" value="Unassembled WGS sequence"/>
</dbReference>
<accession>A0A4Q1C7S5</accession>
<dbReference type="CDD" id="cd17932">
    <property type="entry name" value="DEXQc_UvrD"/>
    <property type="match status" value="1"/>
</dbReference>
<dbReference type="EMBL" id="SDHX01000001">
    <property type="protein sequence ID" value="RXK54983.1"/>
    <property type="molecule type" value="Genomic_DNA"/>
</dbReference>
<evidence type="ECO:0000256" key="2">
    <source>
        <dbReference type="ARBA" id="ARBA00022741"/>
    </source>
</evidence>
<keyword evidence="14" id="KW-1185">Reference proteome</keyword>
<evidence type="ECO:0000256" key="5">
    <source>
        <dbReference type="ARBA" id="ARBA00022840"/>
    </source>
</evidence>
<evidence type="ECO:0000256" key="4">
    <source>
        <dbReference type="ARBA" id="ARBA00022806"/>
    </source>
</evidence>
<dbReference type="PANTHER" id="PTHR11070">
    <property type="entry name" value="UVRD / RECB / PCRA DNA HELICASE FAMILY MEMBER"/>
    <property type="match status" value="1"/>
</dbReference>
<evidence type="ECO:0000259" key="12">
    <source>
        <dbReference type="PROSITE" id="PS51217"/>
    </source>
</evidence>
<sequence length="672" mass="75507">MDFELDTPHQQPGPAGVPPIDFRAALNDEQFAAVTAEPGPLLVLAGAGSGKTRTLTYRVAYLLSQGVRPGEILLLTFTNKAAKEMLHRVQDLTGIEPGRFWGGTFHSIGNRALRMFGDAIGLPKNFTILDADESETLLKQAVESVDKTFFKEKTNPRPGPLFSVLSLARNTQLSIADTVTRNFPQYAEIADQLPAFAAAYAKKKAEDKVTDYDDLLELWLKLLTDTPDVAQYFAHRFRHVLVDEYQDTNTIQAQIVDRLAAHHRVMAVGDDAQCIYSWRGADFENIMTFPDRHPGTVIHRIETNYRSTPEILTFANGVLNAQPKGRHFDKELRAHRKHGQKPAVIQAMDDKEQAAFVLKRIQSLIENEGVSANEIAVLYRSHFLALEMQLALTRAGMPYTITSGVKFFERQHVRDLIAVLNFVYNPANTSAWNRIAILLPKVGEKGASKIYAAALDHAKLMQQNFVDALATDDVASKVPKDAKPDWPNFCASLRQVYDAMNDQKPSDAVEVAIDGWYGDYMKGEYADYTDRVEELKGLIGFASQFTQMSEFLAQIMLLNGETSEKQIDHDQESIKLTTIHQAKGLEYDVVFLIGAAEGQFPGYRTIESGDFEEERRLFYVAVTRAKNELYLSYPRVASRPGPGGMMLQPTRFLQELPNDLYDELRIKRTFGW</sequence>
<evidence type="ECO:0000256" key="9">
    <source>
        <dbReference type="ARBA" id="ARBA00048988"/>
    </source>
</evidence>
<dbReference type="GO" id="GO:0043138">
    <property type="term" value="F:3'-5' DNA helicase activity"/>
    <property type="evidence" value="ECO:0007669"/>
    <property type="project" value="UniProtKB-EC"/>
</dbReference>
<dbReference type="SUPFAM" id="SSF52540">
    <property type="entry name" value="P-loop containing nucleoside triphosphate hydrolases"/>
    <property type="match status" value="1"/>
</dbReference>
<dbReference type="GO" id="GO:0000725">
    <property type="term" value="P:recombinational repair"/>
    <property type="evidence" value="ECO:0007669"/>
    <property type="project" value="TreeGrafter"/>
</dbReference>
<feature type="domain" description="UvrD-like helicase ATP-binding" evidence="11">
    <location>
        <begin position="24"/>
        <end position="308"/>
    </location>
</feature>
<keyword evidence="5 10" id="KW-0067">ATP-binding</keyword>
<dbReference type="Gene3D" id="3.40.50.300">
    <property type="entry name" value="P-loop containing nucleotide triphosphate hydrolases"/>
    <property type="match status" value="2"/>
</dbReference>
<evidence type="ECO:0000256" key="3">
    <source>
        <dbReference type="ARBA" id="ARBA00022801"/>
    </source>
</evidence>
<organism evidence="13 14">
    <name type="scientific">Oleiharenicola lentus</name>
    <dbReference type="NCBI Taxonomy" id="2508720"/>
    <lineage>
        <taxon>Bacteria</taxon>
        <taxon>Pseudomonadati</taxon>
        <taxon>Verrucomicrobiota</taxon>
        <taxon>Opitutia</taxon>
        <taxon>Opitutales</taxon>
        <taxon>Opitutaceae</taxon>
        <taxon>Oleiharenicola</taxon>
    </lineage>
</organism>
<reference evidence="13 14" key="1">
    <citation type="submission" date="2019-01" db="EMBL/GenBank/DDBJ databases">
        <title>Lacunisphaera sp. strain TWA-58.</title>
        <authorList>
            <person name="Chen W.-M."/>
        </authorList>
    </citation>
    <scope>NUCLEOTIDE SEQUENCE [LARGE SCALE GENOMIC DNA]</scope>
    <source>
        <strain evidence="13 14">TWA-58</strain>
    </source>
</reference>
<comment type="similarity">
    <text evidence="1">Belongs to the helicase family. UvrD subfamily.</text>
</comment>
<feature type="domain" description="UvrD-like helicase C-terminal" evidence="12">
    <location>
        <begin position="309"/>
        <end position="584"/>
    </location>
</feature>
<evidence type="ECO:0000256" key="8">
    <source>
        <dbReference type="ARBA" id="ARBA00034808"/>
    </source>
</evidence>
<dbReference type="PROSITE" id="PS51217">
    <property type="entry name" value="UVRD_HELICASE_CTER"/>
    <property type="match status" value="1"/>
</dbReference>
<protein>
    <recommendedName>
        <fullName evidence="8">DNA 3'-5' helicase</fullName>
        <ecNumber evidence="8">5.6.2.4</ecNumber>
    </recommendedName>
</protein>
<dbReference type="RefSeq" id="WP_129046349.1">
    <property type="nucleotide sequence ID" value="NZ_SDHX01000001.1"/>
</dbReference>
<dbReference type="OrthoDB" id="9810135at2"/>
<dbReference type="Pfam" id="PF13361">
    <property type="entry name" value="UvrD_C"/>
    <property type="match status" value="2"/>
</dbReference>
<evidence type="ECO:0000256" key="10">
    <source>
        <dbReference type="PROSITE-ProRule" id="PRU00560"/>
    </source>
</evidence>
<name>A0A4Q1C7S5_9BACT</name>
<keyword evidence="2 10" id="KW-0547">Nucleotide-binding</keyword>
<dbReference type="Pfam" id="PF00580">
    <property type="entry name" value="UvrD-helicase"/>
    <property type="match status" value="1"/>
</dbReference>
<dbReference type="PROSITE" id="PS51198">
    <property type="entry name" value="UVRD_HELICASE_ATP_BIND"/>
    <property type="match status" value="1"/>
</dbReference>
<evidence type="ECO:0000313" key="13">
    <source>
        <dbReference type="EMBL" id="RXK54983.1"/>
    </source>
</evidence>
<evidence type="ECO:0000256" key="6">
    <source>
        <dbReference type="ARBA" id="ARBA00023235"/>
    </source>
</evidence>
<evidence type="ECO:0000259" key="11">
    <source>
        <dbReference type="PROSITE" id="PS51198"/>
    </source>
</evidence>
<dbReference type="EC" id="5.6.2.4" evidence="8"/>
<dbReference type="GO" id="GO:0005524">
    <property type="term" value="F:ATP binding"/>
    <property type="evidence" value="ECO:0007669"/>
    <property type="project" value="UniProtKB-UniRule"/>
</dbReference>
<dbReference type="AlphaFoldDB" id="A0A4Q1C7S5"/>
<dbReference type="GO" id="GO:0016887">
    <property type="term" value="F:ATP hydrolysis activity"/>
    <property type="evidence" value="ECO:0007669"/>
    <property type="project" value="RHEA"/>
</dbReference>
<dbReference type="PANTHER" id="PTHR11070:SF3">
    <property type="entry name" value="DNA 3'-5' HELICASE"/>
    <property type="match status" value="1"/>
</dbReference>
<feature type="binding site" evidence="10">
    <location>
        <begin position="45"/>
        <end position="52"/>
    </location>
    <ligand>
        <name>ATP</name>
        <dbReference type="ChEBI" id="CHEBI:30616"/>
    </ligand>
</feature>
<proteinExistence type="inferred from homology"/>